<gene>
    <name evidence="2" type="ordered locus">Daro_2214</name>
</gene>
<proteinExistence type="predicted"/>
<dbReference type="InterPro" id="IPR038726">
    <property type="entry name" value="PDDEXK_AddAB-type"/>
</dbReference>
<evidence type="ECO:0000313" key="2">
    <source>
        <dbReference type="EMBL" id="AAZ46953.1"/>
    </source>
</evidence>
<sequence>MAWRRSLKTRAARAERASRPAALWDAELVYMERLFRISRPVGLVAKLDRAYRMPSGLLVLVEFKTRWSNQPFLSDVIQLSAQKMAVVGQTGQTVASYGYVMVKAPTTRALPTAYRVELFSDDQVVALVRRREAILANCISPRRAWSQKACRTCALRQQCDSLLP</sequence>
<accession>Q47DX8</accession>
<dbReference type="eggNOG" id="COG1468">
    <property type="taxonomic scope" value="Bacteria"/>
</dbReference>
<dbReference type="Gene3D" id="3.90.320.10">
    <property type="match status" value="1"/>
</dbReference>
<dbReference type="InterPro" id="IPR011604">
    <property type="entry name" value="PDDEXK-like_dom_sf"/>
</dbReference>
<dbReference type="EMBL" id="CP000089">
    <property type="protein sequence ID" value="AAZ46953.1"/>
    <property type="molecule type" value="Genomic_DNA"/>
</dbReference>
<name>Q47DX8_DECAR</name>
<feature type="domain" description="PD-(D/E)XK endonuclease-like" evidence="1">
    <location>
        <begin position="11"/>
        <end position="160"/>
    </location>
</feature>
<protein>
    <recommendedName>
        <fullName evidence="1">PD-(D/E)XK endonuclease-like domain-containing protein</fullName>
    </recommendedName>
</protein>
<evidence type="ECO:0000259" key="1">
    <source>
        <dbReference type="Pfam" id="PF12705"/>
    </source>
</evidence>
<dbReference type="STRING" id="159087.Daro_2214"/>
<dbReference type="AlphaFoldDB" id="Q47DX8"/>
<dbReference type="HOGENOM" id="CLU_1486018_0_0_4"/>
<dbReference type="KEGG" id="dar:Daro_2214"/>
<reference evidence="2" key="1">
    <citation type="submission" date="2005-08" db="EMBL/GenBank/DDBJ databases">
        <title>Complete sequence of Dechloromonas aromatica RCB.</title>
        <authorList>
            <person name="Salinero K.K."/>
            <person name="Copeland A."/>
            <person name="Lucas S."/>
            <person name="Lapidus A."/>
            <person name="Barry K."/>
            <person name="Detter J.C."/>
            <person name="Glavina T."/>
            <person name="Hammon N."/>
            <person name="Israni S."/>
            <person name="Pitluck S."/>
            <person name="Di Bartolo G."/>
            <person name="Trong S."/>
            <person name="Schmutz J."/>
            <person name="Larimer F."/>
            <person name="Land M."/>
            <person name="Ivanova N."/>
            <person name="Richardson P."/>
        </authorList>
    </citation>
    <scope>NUCLEOTIDE SEQUENCE</scope>
    <source>
        <strain evidence="2">RCB</strain>
    </source>
</reference>
<dbReference type="Pfam" id="PF12705">
    <property type="entry name" value="PDDEXK_1"/>
    <property type="match status" value="1"/>
</dbReference>
<organism evidence="2">
    <name type="scientific">Dechloromonas aromatica (strain RCB)</name>
    <dbReference type="NCBI Taxonomy" id="159087"/>
    <lineage>
        <taxon>Bacteria</taxon>
        <taxon>Pseudomonadati</taxon>
        <taxon>Pseudomonadota</taxon>
        <taxon>Betaproteobacteria</taxon>
        <taxon>Rhodocyclales</taxon>
        <taxon>Azonexaceae</taxon>
        <taxon>Dechloromonas</taxon>
    </lineage>
</organism>